<dbReference type="Proteomes" id="UP001302662">
    <property type="component" value="Chromosome"/>
</dbReference>
<gene>
    <name evidence="6" type="ORF">MmiEs2_07920</name>
</gene>
<dbReference type="NCBIfam" id="NF001963">
    <property type="entry name" value="PRK00737.1"/>
    <property type="match status" value="1"/>
</dbReference>
<dbReference type="SUPFAM" id="SSF50182">
    <property type="entry name" value="Sm-like ribonucleoproteins"/>
    <property type="match status" value="1"/>
</dbReference>
<dbReference type="InterPro" id="IPR044641">
    <property type="entry name" value="Lsm7/SmG-like"/>
</dbReference>
<evidence type="ECO:0000313" key="6">
    <source>
        <dbReference type="EMBL" id="WNY28596.1"/>
    </source>
</evidence>
<dbReference type="PROSITE" id="PS52002">
    <property type="entry name" value="SM"/>
    <property type="match status" value="1"/>
</dbReference>
<dbReference type="Pfam" id="PF01423">
    <property type="entry name" value="LSM"/>
    <property type="match status" value="1"/>
</dbReference>
<dbReference type="Gene3D" id="2.30.30.100">
    <property type="match status" value="1"/>
</dbReference>
<keyword evidence="3 4" id="KW-0687">Ribonucleoprotein</keyword>
<dbReference type="InterPro" id="IPR022901">
    <property type="entry name" value="snRNP_Sm-like_arc"/>
</dbReference>
<dbReference type="InterPro" id="IPR047575">
    <property type="entry name" value="Sm"/>
</dbReference>
<accession>A0AA96ZY93</accession>
<evidence type="ECO:0000256" key="2">
    <source>
        <dbReference type="ARBA" id="ARBA00021121"/>
    </source>
</evidence>
<dbReference type="PANTHER" id="PTHR10553:SF5">
    <property type="entry name" value="U6 SNRNA-ASSOCIATED SM-LIKE PROTEIN LSM7"/>
    <property type="match status" value="1"/>
</dbReference>
<evidence type="ECO:0000313" key="7">
    <source>
        <dbReference type="Proteomes" id="UP001302662"/>
    </source>
</evidence>
<dbReference type="HAMAP" id="MF_00257">
    <property type="entry name" value="Lsm_RuxX"/>
    <property type="match status" value="1"/>
</dbReference>
<sequence length="126" mass="14143">MFKYHNSVLKQITVSVLFGHGLTDKKGGNPLIYTGLLIYEARISRDNATKQVILMTNRPLDILNEALNKPVIARLKGGREFRGELKGYDIHMNLVLDNAEELKDGVSVRKYSSLVVRGDNIVYVSP</sequence>
<evidence type="ECO:0000256" key="3">
    <source>
        <dbReference type="ARBA" id="ARBA00023274"/>
    </source>
</evidence>
<dbReference type="InterPro" id="IPR001163">
    <property type="entry name" value="Sm_dom_euk/arc"/>
</dbReference>
<organism evidence="6 7">
    <name type="scientific">Methanimicrococcus stummii</name>
    <dbReference type="NCBI Taxonomy" id="3028294"/>
    <lineage>
        <taxon>Archaea</taxon>
        <taxon>Methanobacteriati</taxon>
        <taxon>Methanobacteriota</taxon>
        <taxon>Stenosarchaea group</taxon>
        <taxon>Methanomicrobia</taxon>
        <taxon>Methanosarcinales</taxon>
        <taxon>Methanosarcinaceae</taxon>
        <taxon>Methanimicrococcus</taxon>
    </lineage>
</organism>
<name>A0AA96ZY93_9EURY</name>
<dbReference type="EMBL" id="CP131062">
    <property type="protein sequence ID" value="WNY28596.1"/>
    <property type="molecule type" value="Genomic_DNA"/>
</dbReference>
<evidence type="ECO:0000259" key="5">
    <source>
        <dbReference type="PROSITE" id="PS52002"/>
    </source>
</evidence>
<dbReference type="GO" id="GO:1990904">
    <property type="term" value="C:ribonucleoprotein complex"/>
    <property type="evidence" value="ECO:0007669"/>
    <property type="project" value="UniProtKB-KW"/>
</dbReference>
<dbReference type="SMART" id="SM00651">
    <property type="entry name" value="Sm"/>
    <property type="match status" value="1"/>
</dbReference>
<dbReference type="PANTHER" id="PTHR10553">
    <property type="entry name" value="SMALL NUCLEAR RIBONUCLEOPROTEIN"/>
    <property type="match status" value="1"/>
</dbReference>
<protein>
    <recommendedName>
        <fullName evidence="2 4">Putative snRNP Sm-like protein</fullName>
    </recommendedName>
</protein>
<keyword evidence="7" id="KW-1185">Reference proteome</keyword>
<feature type="domain" description="Sm" evidence="5">
    <location>
        <begin position="58"/>
        <end position="126"/>
    </location>
</feature>
<proteinExistence type="inferred from homology"/>
<comment type="similarity">
    <text evidence="1 4">Belongs to the snRNP Sm proteins family.</text>
</comment>
<evidence type="ECO:0000256" key="1">
    <source>
        <dbReference type="ARBA" id="ARBA00006850"/>
    </source>
</evidence>
<evidence type="ECO:0000256" key="4">
    <source>
        <dbReference type="HAMAP-Rule" id="MF_00257"/>
    </source>
</evidence>
<dbReference type="KEGG" id="mees:MmiEs2_07920"/>
<dbReference type="CDD" id="cd01731">
    <property type="entry name" value="archaeal_Sm1"/>
    <property type="match status" value="1"/>
</dbReference>
<dbReference type="InterPro" id="IPR010920">
    <property type="entry name" value="LSM_dom_sf"/>
</dbReference>
<dbReference type="GO" id="GO:0003723">
    <property type="term" value="F:RNA binding"/>
    <property type="evidence" value="ECO:0007669"/>
    <property type="project" value="InterPro"/>
</dbReference>
<reference evidence="6 7" key="1">
    <citation type="submission" date="2023-07" db="EMBL/GenBank/DDBJ databases">
        <title>Closed genome sequence of Methanimicrococcus sp. Es2.</title>
        <authorList>
            <person name="Protasov E."/>
            <person name="Platt K."/>
            <person name="Reeh H."/>
            <person name="Poehlein A."/>
            <person name="Daniel R."/>
            <person name="Brune A."/>
        </authorList>
    </citation>
    <scope>NUCLEOTIDE SEQUENCE [LARGE SCALE GENOMIC DNA]</scope>
    <source>
        <strain evidence="6 7">Es2</strain>
    </source>
</reference>
<dbReference type="AlphaFoldDB" id="A0AA96ZY93"/>